<dbReference type="SUPFAM" id="SSF52540">
    <property type="entry name" value="P-loop containing nucleoside triphosphate hydrolases"/>
    <property type="match status" value="2"/>
</dbReference>
<keyword evidence="2" id="KW-0067">ATP-binding</keyword>
<dbReference type="GO" id="GO:0006310">
    <property type="term" value="P:DNA recombination"/>
    <property type="evidence" value="ECO:0007669"/>
    <property type="project" value="TreeGrafter"/>
</dbReference>
<dbReference type="SUPFAM" id="SSF55464">
    <property type="entry name" value="Origin of replication-binding domain, RBD-like"/>
    <property type="match status" value="1"/>
</dbReference>
<organism evidence="4 5">
    <name type="scientific">Pelagibacterium luteolum</name>
    <dbReference type="NCBI Taxonomy" id="440168"/>
    <lineage>
        <taxon>Bacteria</taxon>
        <taxon>Pseudomonadati</taxon>
        <taxon>Pseudomonadota</taxon>
        <taxon>Alphaproteobacteria</taxon>
        <taxon>Hyphomicrobiales</taxon>
        <taxon>Devosiaceae</taxon>
        <taxon>Pelagibacterium</taxon>
    </lineage>
</organism>
<dbReference type="CDD" id="cd17933">
    <property type="entry name" value="DEXSc_RecD-like"/>
    <property type="match status" value="1"/>
</dbReference>
<evidence type="ECO:0000256" key="1">
    <source>
        <dbReference type="ARBA" id="ARBA00022741"/>
    </source>
</evidence>
<dbReference type="Gene3D" id="3.40.50.300">
    <property type="entry name" value="P-loop containing nucleotide triphosphate hydrolases"/>
    <property type="match status" value="2"/>
</dbReference>
<feature type="domain" description="TrwC relaxase" evidence="3">
    <location>
        <begin position="13"/>
        <end position="290"/>
    </location>
</feature>
<dbReference type="GO" id="GO:0009338">
    <property type="term" value="C:exodeoxyribonuclease V complex"/>
    <property type="evidence" value="ECO:0007669"/>
    <property type="project" value="TreeGrafter"/>
</dbReference>
<evidence type="ECO:0000256" key="2">
    <source>
        <dbReference type="ARBA" id="ARBA00022840"/>
    </source>
</evidence>
<evidence type="ECO:0000313" key="5">
    <source>
        <dbReference type="Proteomes" id="UP000199495"/>
    </source>
</evidence>
<evidence type="ECO:0000259" key="3">
    <source>
        <dbReference type="Pfam" id="PF08751"/>
    </source>
</evidence>
<dbReference type="Proteomes" id="UP000199495">
    <property type="component" value="Unassembled WGS sequence"/>
</dbReference>
<dbReference type="AlphaFoldDB" id="A0A1G7Y2F3"/>
<gene>
    <name evidence="4" type="ORF">SAMN04487974_11212</name>
</gene>
<dbReference type="STRING" id="440168.SAMN04487974_11212"/>
<dbReference type="Gene3D" id="2.30.30.940">
    <property type="match status" value="1"/>
</dbReference>
<proteinExistence type="predicted"/>
<sequence length="869" mass="93936">MVATWNPAADAGYYIHAQYYLETGEPAGVWYAPTGRFGLVDRAHVVAALFERLFRAHDENGRTLLAKGASRLDRTGAFDITFSAPKSVSLAGTLADVLIQRAIGEAHDKAVRAALNLLNEEAAWARRGRGGNRIERVELTAACFRHHSSRAAEHSDGAVFEDPNIHTHCVVFNLAQRADGTTGALHSTILRDWKMAAGATYHAALAEGLMQAGFAIDRIGKNGMFEIADVSDEATRYFSARRDTITAELHKAGTTSAQSVAHAAQVARSSRRAKSPPQDDVRTIWQEAARRNNFDIARAISRQRTPMTALKARAEKLFASRLKDIPHALTQSQSLFERRELMRAIAESLVGTGLGSEQIAPALSELLRAGGIVQLGRDVLGTPRYTTPEMIALEQDVVAIATRLLSRPVFVPDKRSIDAALAETTLSQEQIDAVHAATGSRRLVIVEGAPGVGKTTILRPVVAALQSAGYQAIGAASAWKIANALRDDLGIEARANASLLKSFERGRPVLDSRSVLIVDEAGLLSSREMHAMLMAVERANARLILVGDRQQLQPIGAGSGLSLVAQTAGSSYIRNIVRQSEAWMRNAVVAVGFGDPQPALQAFRDHGRLVEGEGFSDAISKVIDQLEPELLSERADSILMIARTNSEAEALCIEARSRLRKAGLLAIEDIGVTATTPSGRTTKLALAVGDRIRFLVRNDELGVINGSVGVVLAVEAARCEAEYHARITAQVGCEQIAFDTRDIADEKGRARLAWGYATTVYGAQGLTVDKAAVLLTPEFDRHHAYVAISRSRGATILITDRQALDQSICESDTQNPTDPIGSKQRDAYLARRLAASHLKQTTIEAALAINPDRGREHRLFEGREVGHGL</sequence>
<dbReference type="RefSeq" id="WP_176762703.1">
    <property type="nucleotide sequence ID" value="NZ_FNCS01000012.1"/>
</dbReference>
<evidence type="ECO:0000313" key="4">
    <source>
        <dbReference type="EMBL" id="SDG90567.1"/>
    </source>
</evidence>
<dbReference type="GO" id="GO:0017116">
    <property type="term" value="F:single-stranded DNA helicase activity"/>
    <property type="evidence" value="ECO:0007669"/>
    <property type="project" value="TreeGrafter"/>
</dbReference>
<dbReference type="EMBL" id="FNCS01000012">
    <property type="protein sequence ID" value="SDG90567.1"/>
    <property type="molecule type" value="Genomic_DNA"/>
</dbReference>
<name>A0A1G7Y2F3_9HYPH</name>
<dbReference type="InterPro" id="IPR027417">
    <property type="entry name" value="P-loop_NTPase"/>
</dbReference>
<keyword evidence="5" id="KW-1185">Reference proteome</keyword>
<dbReference type="InterPro" id="IPR050534">
    <property type="entry name" value="Coronavir_polyprotein_1ab"/>
</dbReference>
<reference evidence="4 5" key="1">
    <citation type="submission" date="2016-10" db="EMBL/GenBank/DDBJ databases">
        <authorList>
            <person name="de Groot N.N."/>
        </authorList>
    </citation>
    <scope>NUCLEOTIDE SEQUENCE [LARGE SCALE GENOMIC DNA]</scope>
    <source>
        <strain evidence="4 5">CGMCC 1.10267</strain>
    </source>
</reference>
<dbReference type="InterPro" id="IPR014862">
    <property type="entry name" value="TrwC"/>
</dbReference>
<dbReference type="NCBIfam" id="NF041492">
    <property type="entry name" value="MobF"/>
    <property type="match status" value="1"/>
</dbReference>
<dbReference type="Pfam" id="PF08751">
    <property type="entry name" value="TrwC"/>
    <property type="match status" value="1"/>
</dbReference>
<dbReference type="CDD" id="cd18809">
    <property type="entry name" value="SF1_C_RecD"/>
    <property type="match status" value="1"/>
</dbReference>
<keyword evidence="1" id="KW-0547">Nucleotide-binding</keyword>
<dbReference type="GO" id="GO:0005524">
    <property type="term" value="F:ATP binding"/>
    <property type="evidence" value="ECO:0007669"/>
    <property type="project" value="UniProtKB-KW"/>
</dbReference>
<protein>
    <submittedName>
        <fullName evidence="4">Conjugative relaxase domain-containing protein, TrwC/TraI family</fullName>
    </submittedName>
</protein>
<dbReference type="PANTHER" id="PTHR43788:SF6">
    <property type="entry name" value="DNA HELICASE B"/>
    <property type="match status" value="1"/>
</dbReference>
<accession>A0A1G7Y2F3</accession>
<dbReference type="Pfam" id="PF13604">
    <property type="entry name" value="AAA_30"/>
    <property type="match status" value="1"/>
</dbReference>
<dbReference type="PANTHER" id="PTHR43788">
    <property type="entry name" value="DNA2/NAM7 HELICASE FAMILY MEMBER"/>
    <property type="match status" value="1"/>
</dbReference>